<feature type="compositionally biased region" description="Polar residues" evidence="1">
    <location>
        <begin position="82"/>
        <end position="98"/>
    </location>
</feature>
<keyword evidence="5" id="KW-1185">Reference proteome</keyword>
<dbReference type="Proteomes" id="UP000265566">
    <property type="component" value="Chromosome 8"/>
</dbReference>
<reference evidence="3" key="5">
    <citation type="journal article" date="2018" name="Nat. Plants">
        <title>Whole-genome landscape of Medicago truncatula symbiotic genes.</title>
        <authorList>
            <person name="Pecrix Y."/>
            <person name="Gamas P."/>
            <person name="Carrere S."/>
        </authorList>
    </citation>
    <scope>NUCLEOTIDE SEQUENCE</scope>
    <source>
        <tissue evidence="3">Leaves</tissue>
    </source>
</reference>
<evidence type="ECO:0000313" key="4">
    <source>
        <dbReference type="EnsemblPlants" id="KEH17829"/>
    </source>
</evidence>
<reference evidence="2 5" key="2">
    <citation type="journal article" date="2014" name="BMC Genomics">
        <title>An improved genome release (version Mt4.0) for the model legume Medicago truncatula.</title>
        <authorList>
            <person name="Tang H."/>
            <person name="Krishnakumar V."/>
            <person name="Bidwell S."/>
            <person name="Rosen B."/>
            <person name="Chan A."/>
            <person name="Zhou S."/>
            <person name="Gentzbittel L."/>
            <person name="Childs K.L."/>
            <person name="Yandell M."/>
            <person name="Gundlach H."/>
            <person name="Mayer K.F."/>
            <person name="Schwartz D.C."/>
            <person name="Town C.D."/>
        </authorList>
    </citation>
    <scope>GENOME REANNOTATION</scope>
    <source>
        <strain evidence="2">A17</strain>
        <strain evidence="4 5">cv. Jemalong A17</strain>
    </source>
</reference>
<evidence type="ECO:0000313" key="5">
    <source>
        <dbReference type="Proteomes" id="UP000002051"/>
    </source>
</evidence>
<sequence>MSPDLEIKSQLENINAPAFSELNVLEPRENGEADDCAREMMSIEQTPLCKGDKDVEVNITECKNSGKALMVLDFGEDDVTESASSFGDTGSGSENAVTASYGDPEVESQMSSDSAFSSMCDDWHESVRRRKKRTTDHWKRFISPITWRCKWIELKLRSLHSQERKYEKELAALNYTKQLDFSHLTLDGSGIKSVPISGRMHRNKIMKRKKRVRVEEKCDLASHMSNHTLFSYYEKANCNVEVGLGDSHKVAIGAEIENLVEFKSSVDLRYSQDYYDNDKSWNDIIQKIIEIQSRVQNLKNRYEKVIGENPGKFCSVNQLSMLGPSDGHNHSDLKPDSFAGNASSGDHRIAPREDNKDEDLTQYQVAKEELHEDDVHNVNVNYTLRSCSALKKSGIKRSRTSH</sequence>
<feature type="region of interest" description="Disordered" evidence="1">
    <location>
        <begin position="82"/>
        <end position="109"/>
    </location>
</feature>
<dbReference type="EMBL" id="PSQE01000008">
    <property type="protein sequence ID" value="RHN38625.1"/>
    <property type="molecule type" value="Genomic_DNA"/>
</dbReference>
<dbReference type="HOGENOM" id="CLU_042114_0_0_1"/>
<dbReference type="OrthoDB" id="21648at2759"/>
<evidence type="ECO:0000313" key="3">
    <source>
        <dbReference type="EMBL" id="RHN38625.1"/>
    </source>
</evidence>
<evidence type="ECO:0000313" key="6">
    <source>
        <dbReference type="Proteomes" id="UP000265566"/>
    </source>
</evidence>
<reference evidence="6" key="4">
    <citation type="journal article" date="2018" name="Nat. Plants">
        <title>Whole-genome landscape of Medicago truncatula symbiotic genes.</title>
        <authorList>
            <person name="Pecrix Y."/>
            <person name="Staton S.E."/>
            <person name="Sallet E."/>
            <person name="Lelandais-Briere C."/>
            <person name="Moreau S."/>
            <person name="Carrere S."/>
            <person name="Blein T."/>
            <person name="Jardinaud M.F."/>
            <person name="Latrasse D."/>
            <person name="Zouine M."/>
            <person name="Zahm M."/>
            <person name="Kreplak J."/>
            <person name="Mayjonade B."/>
            <person name="Satge C."/>
            <person name="Perez M."/>
            <person name="Cauet S."/>
            <person name="Marande W."/>
            <person name="Chantry-Darmon C."/>
            <person name="Lopez-Roques C."/>
            <person name="Bouchez O."/>
            <person name="Berard A."/>
            <person name="Debelle F."/>
            <person name="Munos S."/>
            <person name="Bendahmane A."/>
            <person name="Berges H."/>
            <person name="Niebel A."/>
            <person name="Buitink J."/>
            <person name="Frugier F."/>
            <person name="Benhamed M."/>
            <person name="Crespi M."/>
            <person name="Gouzy J."/>
            <person name="Gamas P."/>
        </authorList>
    </citation>
    <scope>NUCLEOTIDE SEQUENCE [LARGE SCALE GENOMIC DNA]</scope>
    <source>
        <strain evidence="6">cv. Jemalong A17</strain>
    </source>
</reference>
<feature type="region of interest" description="Disordered" evidence="1">
    <location>
        <begin position="325"/>
        <end position="358"/>
    </location>
</feature>
<dbReference type="KEGG" id="mtr:25500034"/>
<proteinExistence type="predicted"/>
<dbReference type="PANTHER" id="PTHR34057">
    <property type="entry name" value="ELONGATION FACTOR"/>
    <property type="match status" value="1"/>
</dbReference>
<evidence type="ECO:0000256" key="1">
    <source>
        <dbReference type="SAM" id="MobiDB-lite"/>
    </source>
</evidence>
<dbReference type="AlphaFoldDB" id="A0A072TJW5"/>
<reference evidence="2 5" key="1">
    <citation type="journal article" date="2011" name="Nature">
        <title>The Medicago genome provides insight into the evolution of rhizobial symbioses.</title>
        <authorList>
            <person name="Young N.D."/>
            <person name="Debelle F."/>
            <person name="Oldroyd G.E."/>
            <person name="Geurts R."/>
            <person name="Cannon S.B."/>
            <person name="Udvardi M.K."/>
            <person name="Benedito V.A."/>
            <person name="Mayer K.F."/>
            <person name="Gouzy J."/>
            <person name="Schoof H."/>
            <person name="Van de Peer Y."/>
            <person name="Proost S."/>
            <person name="Cook D.R."/>
            <person name="Meyers B.C."/>
            <person name="Spannagl M."/>
            <person name="Cheung F."/>
            <person name="De Mita S."/>
            <person name="Krishnakumar V."/>
            <person name="Gundlach H."/>
            <person name="Zhou S."/>
            <person name="Mudge J."/>
            <person name="Bharti A.K."/>
            <person name="Murray J.D."/>
            <person name="Naoumkina M.A."/>
            <person name="Rosen B."/>
            <person name="Silverstein K.A."/>
            <person name="Tang H."/>
            <person name="Rombauts S."/>
            <person name="Zhao P.X."/>
            <person name="Zhou P."/>
            <person name="Barbe V."/>
            <person name="Bardou P."/>
            <person name="Bechner M."/>
            <person name="Bellec A."/>
            <person name="Berger A."/>
            <person name="Berges H."/>
            <person name="Bidwell S."/>
            <person name="Bisseling T."/>
            <person name="Choisne N."/>
            <person name="Couloux A."/>
            <person name="Denny R."/>
            <person name="Deshpande S."/>
            <person name="Dai X."/>
            <person name="Doyle J.J."/>
            <person name="Dudez A.M."/>
            <person name="Farmer A.D."/>
            <person name="Fouteau S."/>
            <person name="Franken C."/>
            <person name="Gibelin C."/>
            <person name="Gish J."/>
            <person name="Goldstein S."/>
            <person name="Gonzalez A.J."/>
            <person name="Green P.J."/>
            <person name="Hallab A."/>
            <person name="Hartog M."/>
            <person name="Hua A."/>
            <person name="Humphray S.J."/>
            <person name="Jeong D.H."/>
            <person name="Jing Y."/>
            <person name="Jocker A."/>
            <person name="Kenton S.M."/>
            <person name="Kim D.J."/>
            <person name="Klee K."/>
            <person name="Lai H."/>
            <person name="Lang C."/>
            <person name="Lin S."/>
            <person name="Macmil S.L."/>
            <person name="Magdelenat G."/>
            <person name="Matthews L."/>
            <person name="McCorrison J."/>
            <person name="Monaghan E.L."/>
            <person name="Mun J.H."/>
            <person name="Najar F.Z."/>
            <person name="Nicholson C."/>
            <person name="Noirot C."/>
            <person name="O'Bleness M."/>
            <person name="Paule C.R."/>
            <person name="Poulain J."/>
            <person name="Prion F."/>
            <person name="Qin B."/>
            <person name="Qu C."/>
            <person name="Retzel E.F."/>
            <person name="Riddle C."/>
            <person name="Sallet E."/>
            <person name="Samain S."/>
            <person name="Samson N."/>
            <person name="Sanders I."/>
            <person name="Saurat O."/>
            <person name="Scarpelli C."/>
            <person name="Schiex T."/>
            <person name="Segurens B."/>
            <person name="Severin A.J."/>
            <person name="Sherrier D.J."/>
            <person name="Shi R."/>
            <person name="Sims S."/>
            <person name="Singer S.R."/>
            <person name="Sinharoy S."/>
            <person name="Sterck L."/>
            <person name="Viollet A."/>
            <person name="Wang B.B."/>
            <person name="Wang K."/>
            <person name="Wang M."/>
            <person name="Wang X."/>
            <person name="Warfsmann J."/>
            <person name="Weissenbach J."/>
            <person name="White D.D."/>
            <person name="White J.D."/>
            <person name="Wiley G.B."/>
            <person name="Wincker P."/>
            <person name="Xing Y."/>
            <person name="Yang L."/>
            <person name="Yao Z."/>
            <person name="Ying F."/>
            <person name="Zhai J."/>
            <person name="Zhou L."/>
            <person name="Zuber A."/>
            <person name="Denarie J."/>
            <person name="Dixon R.A."/>
            <person name="May G.D."/>
            <person name="Schwartz D.C."/>
            <person name="Rogers J."/>
            <person name="Quetier F."/>
            <person name="Town C.D."/>
            <person name="Roe B.A."/>
        </authorList>
    </citation>
    <scope>NUCLEOTIDE SEQUENCE [LARGE SCALE GENOMIC DNA]</scope>
    <source>
        <strain evidence="2">A17</strain>
        <strain evidence="4 5">cv. Jemalong A17</strain>
    </source>
</reference>
<name>A0A072TJW5_MEDTR</name>
<dbReference type="STRING" id="3880.A0A072TJW5"/>
<feature type="compositionally biased region" description="Basic and acidic residues" evidence="1">
    <location>
        <begin position="345"/>
        <end position="358"/>
    </location>
</feature>
<dbReference type="EMBL" id="CM001224">
    <property type="protein sequence ID" value="KEH17829.1"/>
    <property type="molecule type" value="Genomic_DNA"/>
</dbReference>
<protein>
    <submittedName>
        <fullName evidence="2 4">Uncharacterized protein</fullName>
    </submittedName>
</protein>
<reference evidence="4" key="3">
    <citation type="submission" date="2015-04" db="UniProtKB">
        <authorList>
            <consortium name="EnsemblPlants"/>
        </authorList>
    </citation>
    <scope>IDENTIFICATION</scope>
    <source>
        <strain evidence="4">cv. Jemalong A17</strain>
    </source>
</reference>
<dbReference type="CDD" id="cd11650">
    <property type="entry name" value="AT4G37440_like"/>
    <property type="match status" value="1"/>
</dbReference>
<dbReference type="EnsemblPlants" id="KEH17829">
    <property type="protein sequence ID" value="KEH17829"/>
    <property type="gene ID" value="MTR_8g006760"/>
</dbReference>
<dbReference type="PANTHER" id="PTHR34057:SF10">
    <property type="entry name" value="TRANSPOSASE, PTTA_EN_SPM, PLANT"/>
    <property type="match status" value="1"/>
</dbReference>
<gene>
    <name evidence="4" type="primary">25500034</name>
    <name evidence="2" type="ordered locus">MTR_8g006760</name>
    <name evidence="3" type="ORF">MtrunA17_Chr8g0335221</name>
</gene>
<dbReference type="InterPro" id="IPR038745">
    <property type="entry name" value="AT4G37440-like"/>
</dbReference>
<accession>A0A072TJW5</accession>
<dbReference type="Proteomes" id="UP000002051">
    <property type="component" value="Chromosome 8"/>
</dbReference>
<dbReference type="Gramene" id="rna44582">
    <property type="protein sequence ID" value="RHN38625.1"/>
    <property type="gene ID" value="gene44582"/>
</dbReference>
<organism evidence="2 5">
    <name type="scientific">Medicago truncatula</name>
    <name type="common">Barrel medic</name>
    <name type="synonym">Medicago tribuloides</name>
    <dbReference type="NCBI Taxonomy" id="3880"/>
    <lineage>
        <taxon>Eukaryota</taxon>
        <taxon>Viridiplantae</taxon>
        <taxon>Streptophyta</taxon>
        <taxon>Embryophyta</taxon>
        <taxon>Tracheophyta</taxon>
        <taxon>Spermatophyta</taxon>
        <taxon>Magnoliopsida</taxon>
        <taxon>eudicotyledons</taxon>
        <taxon>Gunneridae</taxon>
        <taxon>Pentapetalae</taxon>
        <taxon>rosids</taxon>
        <taxon>fabids</taxon>
        <taxon>Fabales</taxon>
        <taxon>Fabaceae</taxon>
        <taxon>Papilionoideae</taxon>
        <taxon>50 kb inversion clade</taxon>
        <taxon>NPAAA clade</taxon>
        <taxon>Hologalegina</taxon>
        <taxon>IRL clade</taxon>
        <taxon>Trifolieae</taxon>
        <taxon>Medicago</taxon>
    </lineage>
</organism>
<evidence type="ECO:0000313" key="2">
    <source>
        <dbReference type="EMBL" id="KEH17829.1"/>
    </source>
</evidence>